<protein>
    <submittedName>
        <fullName evidence="2">Endonuclease, Uma2 family</fullName>
    </submittedName>
</protein>
<dbReference type="Pfam" id="PF05685">
    <property type="entry name" value="Uma2"/>
    <property type="match status" value="1"/>
</dbReference>
<dbReference type="GO" id="GO:0004519">
    <property type="term" value="F:endonuclease activity"/>
    <property type="evidence" value="ECO:0007669"/>
    <property type="project" value="UniProtKB-KW"/>
</dbReference>
<sequence length="185" mass="20807">MKTLAKWSVDDYHRMVEAGILRGRHVELLAGEIVEMSPETPIHYTTAKRGVKYLEELLSGKADVRFNGPITLSDSEPEPDIAIVRLPESSYNDRHPAPQDIFWIVEVANTSLNKDLEIKAAIYATAEIQEYWVLNLSAKQMIVFRNPQNGKYVEEYTINQGTVTPLAFADVSVSVQRLLNFVSAA</sequence>
<keyword evidence="2" id="KW-0378">Hydrolase</keyword>
<reference evidence="2 3" key="1">
    <citation type="submission" date="2017-11" db="EMBL/GenBank/DDBJ databases">
        <title>Complete genome of a free-living desiccation-tolerant cyanobacterium and its photosynthetic adaptation to extreme terrestrial habitat.</title>
        <authorList>
            <person name="Shang J."/>
        </authorList>
    </citation>
    <scope>NUCLEOTIDE SEQUENCE [LARGE SCALE GENOMIC DNA]</scope>
    <source>
        <strain evidence="2 3">CCNUN1</strain>
    </source>
</reference>
<dbReference type="CDD" id="cd06260">
    <property type="entry name" value="DUF820-like"/>
    <property type="match status" value="1"/>
</dbReference>
<evidence type="ECO:0000313" key="2">
    <source>
        <dbReference type="EMBL" id="AUB42606.1"/>
    </source>
</evidence>
<proteinExistence type="predicted"/>
<gene>
    <name evidence="2" type="ORF">COO91_08748</name>
</gene>
<keyword evidence="2" id="KW-0540">Nuclease</keyword>
<dbReference type="RefSeq" id="WP_100902568.1">
    <property type="nucleotide sequence ID" value="NZ_CAWNNC010000001.1"/>
</dbReference>
<dbReference type="InterPro" id="IPR012296">
    <property type="entry name" value="Nuclease_put_TT1808"/>
</dbReference>
<dbReference type="InterPro" id="IPR011335">
    <property type="entry name" value="Restrct_endonuc-II-like"/>
</dbReference>
<dbReference type="InterPro" id="IPR008538">
    <property type="entry name" value="Uma2"/>
</dbReference>
<organism evidence="2 3">
    <name type="scientific">Nostoc flagelliforme CCNUN1</name>
    <dbReference type="NCBI Taxonomy" id="2038116"/>
    <lineage>
        <taxon>Bacteria</taxon>
        <taxon>Bacillati</taxon>
        <taxon>Cyanobacteriota</taxon>
        <taxon>Cyanophyceae</taxon>
        <taxon>Nostocales</taxon>
        <taxon>Nostocaceae</taxon>
        <taxon>Nostoc</taxon>
    </lineage>
</organism>
<dbReference type="KEGG" id="nfl:COO91_08748"/>
<keyword evidence="2" id="KW-0255">Endonuclease</keyword>
<dbReference type="AlphaFoldDB" id="A0A2K8T4F9"/>
<name>A0A2K8T4F9_9NOSO</name>
<feature type="domain" description="Putative restriction endonuclease" evidence="1">
    <location>
        <begin position="10"/>
        <end position="173"/>
    </location>
</feature>
<evidence type="ECO:0000313" key="3">
    <source>
        <dbReference type="Proteomes" id="UP000232003"/>
    </source>
</evidence>
<dbReference type="OrthoDB" id="509866at2"/>
<dbReference type="PANTHER" id="PTHR35400">
    <property type="entry name" value="SLR1083 PROTEIN"/>
    <property type="match status" value="1"/>
</dbReference>
<dbReference type="Gene3D" id="3.90.1570.10">
    <property type="entry name" value="tt1808, chain A"/>
    <property type="match status" value="1"/>
</dbReference>
<dbReference type="SUPFAM" id="SSF52980">
    <property type="entry name" value="Restriction endonuclease-like"/>
    <property type="match status" value="1"/>
</dbReference>
<dbReference type="EMBL" id="CP024785">
    <property type="protein sequence ID" value="AUB42606.1"/>
    <property type="molecule type" value="Genomic_DNA"/>
</dbReference>
<evidence type="ECO:0000259" key="1">
    <source>
        <dbReference type="Pfam" id="PF05685"/>
    </source>
</evidence>
<keyword evidence="3" id="KW-1185">Reference proteome</keyword>
<dbReference type="PANTHER" id="PTHR35400:SF1">
    <property type="entry name" value="SLR1083 PROTEIN"/>
    <property type="match status" value="1"/>
</dbReference>
<accession>A0A2K8T4F9</accession>
<dbReference type="Proteomes" id="UP000232003">
    <property type="component" value="Chromosome"/>
</dbReference>